<comment type="caution">
    <text evidence="1">The sequence shown here is derived from an EMBL/GenBank/DDBJ whole genome shotgun (WGS) entry which is preliminary data.</text>
</comment>
<keyword evidence="2" id="KW-1185">Reference proteome</keyword>
<dbReference type="EMBL" id="BTGU01004624">
    <property type="protein sequence ID" value="GMN29899.1"/>
    <property type="molecule type" value="Genomic_DNA"/>
</dbReference>
<reference evidence="1" key="1">
    <citation type="submission" date="2023-07" db="EMBL/GenBank/DDBJ databases">
        <title>draft genome sequence of fig (Ficus carica).</title>
        <authorList>
            <person name="Takahashi T."/>
            <person name="Nishimura K."/>
        </authorList>
    </citation>
    <scope>NUCLEOTIDE SEQUENCE</scope>
</reference>
<sequence length="68" mass="7713">MSISSLIDLLISDDETVTVNDRIDEHDNDILFEDSPWDEGEQQSPDKIRTIRRASVANPLGICRESQL</sequence>
<evidence type="ECO:0000313" key="1">
    <source>
        <dbReference type="EMBL" id="GMN29899.1"/>
    </source>
</evidence>
<evidence type="ECO:0000313" key="2">
    <source>
        <dbReference type="Proteomes" id="UP001187192"/>
    </source>
</evidence>
<organism evidence="1 2">
    <name type="scientific">Ficus carica</name>
    <name type="common">Common fig</name>
    <dbReference type="NCBI Taxonomy" id="3494"/>
    <lineage>
        <taxon>Eukaryota</taxon>
        <taxon>Viridiplantae</taxon>
        <taxon>Streptophyta</taxon>
        <taxon>Embryophyta</taxon>
        <taxon>Tracheophyta</taxon>
        <taxon>Spermatophyta</taxon>
        <taxon>Magnoliopsida</taxon>
        <taxon>eudicotyledons</taxon>
        <taxon>Gunneridae</taxon>
        <taxon>Pentapetalae</taxon>
        <taxon>rosids</taxon>
        <taxon>fabids</taxon>
        <taxon>Rosales</taxon>
        <taxon>Moraceae</taxon>
        <taxon>Ficeae</taxon>
        <taxon>Ficus</taxon>
    </lineage>
</organism>
<proteinExistence type="predicted"/>
<name>A0AA87ZBP4_FICCA</name>
<gene>
    <name evidence="1" type="ORF">TIFTF001_046387</name>
</gene>
<accession>A0AA87ZBP4</accession>
<dbReference type="AlphaFoldDB" id="A0AA87ZBP4"/>
<protein>
    <submittedName>
        <fullName evidence="1">Uncharacterized protein</fullName>
    </submittedName>
</protein>
<dbReference type="Proteomes" id="UP001187192">
    <property type="component" value="Unassembled WGS sequence"/>
</dbReference>